<accession>A0AAN8ZVY9</accession>
<comment type="caution">
    <text evidence="9">The sequence shown here is derived from an EMBL/GenBank/DDBJ whole genome shotgun (WGS) entry which is preliminary data.</text>
</comment>
<feature type="region of interest" description="Disordered" evidence="8">
    <location>
        <begin position="23"/>
        <end position="48"/>
    </location>
</feature>
<comment type="subcellular location">
    <subcellularLocation>
        <location evidence="1">Mitochondrion</location>
    </subcellularLocation>
</comment>
<dbReference type="PANTHER" id="PTHR48417:SF1">
    <property type="entry name" value="ATP SYNTHASE F1 SUBUNIT EPSILON"/>
    <property type="match status" value="1"/>
</dbReference>
<evidence type="ECO:0000256" key="1">
    <source>
        <dbReference type="ARBA" id="ARBA00004173"/>
    </source>
</evidence>
<evidence type="ECO:0000256" key="8">
    <source>
        <dbReference type="SAM" id="MobiDB-lite"/>
    </source>
</evidence>
<proteinExistence type="inferred from homology"/>
<name>A0AAN8ZVY9_HALRR</name>
<dbReference type="AlphaFoldDB" id="A0AAN8ZVY9"/>
<evidence type="ECO:0000256" key="4">
    <source>
        <dbReference type="ARBA" id="ARBA00023054"/>
    </source>
</evidence>
<comment type="similarity">
    <text evidence="2">Belongs to the ATPase inhibitor family.</text>
</comment>
<protein>
    <recommendedName>
        <fullName evidence="6">ATP synthase F1 subunit epsilon</fullName>
    </recommendedName>
</protein>
<keyword evidence="5" id="KW-0496">Mitochondrion</keyword>
<dbReference type="GO" id="GO:0042030">
    <property type="term" value="F:ATPase inhibitor activity"/>
    <property type="evidence" value="ECO:0007669"/>
    <property type="project" value="InterPro"/>
</dbReference>
<evidence type="ECO:0000313" key="9">
    <source>
        <dbReference type="EMBL" id="KAK7070671.1"/>
    </source>
</evidence>
<evidence type="ECO:0000256" key="5">
    <source>
        <dbReference type="ARBA" id="ARBA00023128"/>
    </source>
</evidence>
<keyword evidence="10" id="KW-1185">Reference proteome</keyword>
<feature type="compositionally biased region" description="Gly residues" evidence="8">
    <location>
        <begin position="26"/>
        <end position="40"/>
    </location>
</feature>
<dbReference type="FunFam" id="1.20.5.500:FF:000007">
    <property type="entry name" value="ATPase inhibitor, putative"/>
    <property type="match status" value="1"/>
</dbReference>
<evidence type="ECO:0000256" key="7">
    <source>
        <dbReference type="SAM" id="Coils"/>
    </source>
</evidence>
<sequence length="105" mass="11599">MALRPSILSSRIRAPFALCVRSMGKGDPGSGAGEGGGTGGTIRDAGGSFGKREAAQEEQYFRKVNEENIKKMRETLKEEVSFHEKQIKAHQEAIKRHKKKLDDID</sequence>
<dbReference type="Pfam" id="PF04568">
    <property type="entry name" value="IATP"/>
    <property type="match status" value="1"/>
</dbReference>
<dbReference type="Proteomes" id="UP001381693">
    <property type="component" value="Unassembled WGS sequence"/>
</dbReference>
<dbReference type="InterPro" id="IPR007648">
    <property type="entry name" value="ATPase_inhibitor_mt"/>
</dbReference>
<organism evidence="9 10">
    <name type="scientific">Halocaridina rubra</name>
    <name type="common">Hawaiian red shrimp</name>
    <dbReference type="NCBI Taxonomy" id="373956"/>
    <lineage>
        <taxon>Eukaryota</taxon>
        <taxon>Metazoa</taxon>
        <taxon>Ecdysozoa</taxon>
        <taxon>Arthropoda</taxon>
        <taxon>Crustacea</taxon>
        <taxon>Multicrustacea</taxon>
        <taxon>Malacostraca</taxon>
        <taxon>Eumalacostraca</taxon>
        <taxon>Eucarida</taxon>
        <taxon>Decapoda</taxon>
        <taxon>Pleocyemata</taxon>
        <taxon>Caridea</taxon>
        <taxon>Atyoidea</taxon>
        <taxon>Atyidae</taxon>
        <taxon>Halocaridina</taxon>
    </lineage>
</organism>
<dbReference type="EMBL" id="JAXCGZ010015268">
    <property type="protein sequence ID" value="KAK7070671.1"/>
    <property type="molecule type" value="Genomic_DNA"/>
</dbReference>
<evidence type="ECO:0000256" key="6">
    <source>
        <dbReference type="ARBA" id="ARBA00030036"/>
    </source>
</evidence>
<evidence type="ECO:0000313" key="10">
    <source>
        <dbReference type="Proteomes" id="UP001381693"/>
    </source>
</evidence>
<dbReference type="GO" id="GO:0005739">
    <property type="term" value="C:mitochondrion"/>
    <property type="evidence" value="ECO:0007669"/>
    <property type="project" value="UniProtKB-SubCell"/>
</dbReference>
<dbReference type="SUPFAM" id="SSF64602">
    <property type="entry name" value="F1 ATPase inhibitor, IF1, C-terminal domain"/>
    <property type="match status" value="1"/>
</dbReference>
<dbReference type="Gene3D" id="1.20.5.500">
    <property type="entry name" value="Single helix bin"/>
    <property type="match status" value="1"/>
</dbReference>
<evidence type="ECO:0000256" key="2">
    <source>
        <dbReference type="ARBA" id="ARBA00010901"/>
    </source>
</evidence>
<reference evidence="9 10" key="1">
    <citation type="submission" date="2023-11" db="EMBL/GenBank/DDBJ databases">
        <title>Halocaridina rubra genome assembly.</title>
        <authorList>
            <person name="Smith C."/>
        </authorList>
    </citation>
    <scope>NUCLEOTIDE SEQUENCE [LARGE SCALE GENOMIC DNA]</scope>
    <source>
        <strain evidence="9">EP-1</strain>
        <tissue evidence="9">Whole</tissue>
    </source>
</reference>
<feature type="coiled-coil region" evidence="7">
    <location>
        <begin position="66"/>
        <end position="100"/>
    </location>
</feature>
<gene>
    <name evidence="9" type="ORF">SK128_014207</name>
</gene>
<keyword evidence="4 7" id="KW-0175">Coiled coil</keyword>
<dbReference type="PANTHER" id="PTHR48417">
    <property type="entry name" value="ATP SYNTHASE F1 SUBUNIT EPSILON"/>
    <property type="match status" value="1"/>
</dbReference>
<evidence type="ECO:0000256" key="3">
    <source>
        <dbReference type="ARBA" id="ARBA00022946"/>
    </source>
</evidence>
<keyword evidence="3" id="KW-0809">Transit peptide</keyword>